<name>A0A0F9DUG2_9ZZZZ</name>
<gene>
    <name evidence="1" type="ORF">LCGC14_2235860</name>
</gene>
<proteinExistence type="predicted"/>
<accession>A0A0F9DUG2</accession>
<evidence type="ECO:0000313" key="1">
    <source>
        <dbReference type="EMBL" id="KKL57396.1"/>
    </source>
</evidence>
<sequence length="103" mass="11201">LKNATTLNFIKGLKVAAMKTIALGRTAGTRNHYYVAANPRDAESIVVGFLGGRERPEIFVQSPTGSTATQGQSFDADIMTFKIRFGVGAKVIDWRWLQGSLTP</sequence>
<reference evidence="1" key="1">
    <citation type="journal article" date="2015" name="Nature">
        <title>Complex archaea that bridge the gap between prokaryotes and eukaryotes.</title>
        <authorList>
            <person name="Spang A."/>
            <person name="Saw J.H."/>
            <person name="Jorgensen S.L."/>
            <person name="Zaremba-Niedzwiedzka K."/>
            <person name="Martijn J."/>
            <person name="Lind A.E."/>
            <person name="van Eijk R."/>
            <person name="Schleper C."/>
            <person name="Guy L."/>
            <person name="Ettema T.J."/>
        </authorList>
    </citation>
    <scope>NUCLEOTIDE SEQUENCE</scope>
</reference>
<comment type="caution">
    <text evidence="1">The sequence shown here is derived from an EMBL/GenBank/DDBJ whole genome shotgun (WGS) entry which is preliminary data.</text>
</comment>
<dbReference type="AlphaFoldDB" id="A0A0F9DUG2"/>
<organism evidence="1">
    <name type="scientific">marine sediment metagenome</name>
    <dbReference type="NCBI Taxonomy" id="412755"/>
    <lineage>
        <taxon>unclassified sequences</taxon>
        <taxon>metagenomes</taxon>
        <taxon>ecological metagenomes</taxon>
    </lineage>
</organism>
<protein>
    <submittedName>
        <fullName evidence="1">Uncharacterized protein</fullName>
    </submittedName>
</protein>
<dbReference type="EMBL" id="LAZR01030181">
    <property type="protein sequence ID" value="KKL57396.1"/>
    <property type="molecule type" value="Genomic_DNA"/>
</dbReference>
<feature type="non-terminal residue" evidence="1">
    <location>
        <position position="1"/>
    </location>
</feature>